<evidence type="ECO:0000256" key="3">
    <source>
        <dbReference type="ARBA" id="ARBA00022679"/>
    </source>
</evidence>
<reference evidence="9" key="1">
    <citation type="submission" date="2015-09" db="EMBL/GenBank/DDBJ databases">
        <authorList>
            <consortium name="Pathogen Informatics"/>
        </authorList>
    </citation>
    <scope>NUCLEOTIDE SEQUENCE [LARGE SCALE GENOMIC DNA]</scope>
    <source>
        <strain evidence="9">Lake Konstanz</strain>
    </source>
</reference>
<dbReference type="GO" id="GO:0005794">
    <property type="term" value="C:Golgi apparatus"/>
    <property type="evidence" value="ECO:0007669"/>
    <property type="project" value="TreeGrafter"/>
</dbReference>
<proteinExistence type="inferred from homology"/>
<dbReference type="Proteomes" id="UP000051952">
    <property type="component" value="Unassembled WGS sequence"/>
</dbReference>
<evidence type="ECO:0000313" key="8">
    <source>
        <dbReference type="EMBL" id="CUG87889.1"/>
    </source>
</evidence>
<sequence>MKLHRRLVFIILALLISWQFWNIVSLAPSPAPLQSPTITLVSPTSTESTQQSEPDKDLANLPERWVETLLHFYRLHGADNYCSEVRRFVLDTLVASDSAFTPELAALLQRQHRMHEAVANGTPLSNQTYLIWSLSGGLGNRFQSLVSTFMLALLSERVLLLKDWFTPLPKNSKHNKPLIFPAPYTDEYQLEALQKLFWFSNPLVSESQPRAENSKLICPIFPMMTVSQFQSQYPSHFGDAKRAVPSKLGHVKIDLSARHDKKLLRWTRVACGNVSDHSKDSDTKFNSDRMHFFFPETFVYIWTNQYFLPLLFANPFHGAQMRRLLPVKPYSTLLRLLVIPSADVMRRVALFFDMQEKRFPQQPLVPGKYVALQVRAFSFPEMPDLAKAFLKCLKGSSKRHGEPFFLASMHEPIRSAFASTYNASILRMQSERVAGDQHTGKGADADIEALVDMLLLALGNKVFLSPGSTFGTFSAAFGDIPAVRVNWKEMNSQRSVCEALLSLQPCFGSWYKYDHLFQRSNLGSNRSNNDIPCTLRPLPTDVMFC</sequence>
<evidence type="ECO:0000313" key="9">
    <source>
        <dbReference type="Proteomes" id="UP000051952"/>
    </source>
</evidence>
<evidence type="ECO:0000256" key="2">
    <source>
        <dbReference type="ARBA" id="ARBA00022676"/>
    </source>
</evidence>
<accession>A0A0S4JEP0</accession>
<evidence type="ECO:0000256" key="7">
    <source>
        <dbReference type="SAM" id="SignalP"/>
    </source>
</evidence>
<gene>
    <name evidence="8" type="ORF">BSAL_12545</name>
</gene>
<feature type="region of interest" description="Disordered" evidence="6">
    <location>
        <begin position="38"/>
        <end position="57"/>
    </location>
</feature>
<dbReference type="GO" id="GO:0009969">
    <property type="term" value="P:xyloglucan biosynthetic process"/>
    <property type="evidence" value="ECO:0007669"/>
    <property type="project" value="TreeGrafter"/>
</dbReference>
<keyword evidence="3 8" id="KW-0808">Transferase</keyword>
<dbReference type="OMA" id="WTNQYFL"/>
<feature type="chain" id="PRO_5006622283" evidence="7">
    <location>
        <begin position="27"/>
        <end position="545"/>
    </location>
</feature>
<dbReference type="OrthoDB" id="428346at2759"/>
<evidence type="ECO:0000256" key="6">
    <source>
        <dbReference type="SAM" id="MobiDB-lite"/>
    </source>
</evidence>
<dbReference type="PANTHER" id="PTHR31889">
    <property type="entry name" value="FUCOSYLTRANSFERASE 2-RELATED"/>
    <property type="match status" value="1"/>
</dbReference>
<dbReference type="VEuPathDB" id="TriTrypDB:BSAL_12545"/>
<keyword evidence="5" id="KW-0961">Cell wall biogenesis/degradation</keyword>
<keyword evidence="2 8" id="KW-0328">Glycosyltransferase</keyword>
<dbReference type="Pfam" id="PF03254">
    <property type="entry name" value="XG_FTase"/>
    <property type="match status" value="1"/>
</dbReference>
<dbReference type="InterPro" id="IPR004938">
    <property type="entry name" value="XG_FTase"/>
</dbReference>
<name>A0A0S4JEP0_BODSA</name>
<dbReference type="EMBL" id="CYKH01001596">
    <property type="protein sequence ID" value="CUG87889.1"/>
    <property type="molecule type" value="Genomic_DNA"/>
</dbReference>
<dbReference type="PANTHER" id="PTHR31889:SF2">
    <property type="entry name" value="FUCOSYLTRANSFERASE 3"/>
    <property type="match status" value="1"/>
</dbReference>
<dbReference type="AlphaFoldDB" id="A0A0S4JEP0"/>
<feature type="signal peptide" evidence="7">
    <location>
        <begin position="1"/>
        <end position="26"/>
    </location>
</feature>
<keyword evidence="4" id="KW-0325">Glycoprotein</keyword>
<organism evidence="8 9">
    <name type="scientific">Bodo saltans</name>
    <name type="common">Flagellated protozoan</name>
    <dbReference type="NCBI Taxonomy" id="75058"/>
    <lineage>
        <taxon>Eukaryota</taxon>
        <taxon>Discoba</taxon>
        <taxon>Euglenozoa</taxon>
        <taxon>Kinetoplastea</taxon>
        <taxon>Metakinetoplastina</taxon>
        <taxon>Eubodonida</taxon>
        <taxon>Bodonidae</taxon>
        <taxon>Bodo</taxon>
    </lineage>
</organism>
<comment type="similarity">
    <text evidence="1">Belongs to the glycosyltransferase 37 family.</text>
</comment>
<dbReference type="GO" id="GO:0042546">
    <property type="term" value="P:cell wall biogenesis"/>
    <property type="evidence" value="ECO:0007669"/>
    <property type="project" value="InterPro"/>
</dbReference>
<keyword evidence="9" id="KW-1185">Reference proteome</keyword>
<feature type="compositionally biased region" description="Low complexity" evidence="6">
    <location>
        <begin position="38"/>
        <end position="52"/>
    </location>
</feature>
<protein>
    <submittedName>
        <fullName evidence="8">Galactoside 2-alpha-L-fucosyltransferase-like protein, putative</fullName>
    </submittedName>
</protein>
<keyword evidence="7" id="KW-0732">Signal</keyword>
<evidence type="ECO:0000256" key="5">
    <source>
        <dbReference type="ARBA" id="ARBA00023316"/>
    </source>
</evidence>
<evidence type="ECO:0000256" key="1">
    <source>
        <dbReference type="ARBA" id="ARBA00010481"/>
    </source>
</evidence>
<dbReference type="GO" id="GO:0008107">
    <property type="term" value="F:galactoside 2-alpha-L-fucosyltransferase activity"/>
    <property type="evidence" value="ECO:0007669"/>
    <property type="project" value="InterPro"/>
</dbReference>
<dbReference type="GO" id="GO:0016020">
    <property type="term" value="C:membrane"/>
    <property type="evidence" value="ECO:0007669"/>
    <property type="project" value="InterPro"/>
</dbReference>
<evidence type="ECO:0000256" key="4">
    <source>
        <dbReference type="ARBA" id="ARBA00023180"/>
    </source>
</evidence>
<dbReference type="GO" id="GO:0071555">
    <property type="term" value="P:cell wall organization"/>
    <property type="evidence" value="ECO:0007669"/>
    <property type="project" value="UniProtKB-KW"/>
</dbReference>